<dbReference type="AlphaFoldDB" id="A0A4R5VXU8"/>
<evidence type="ECO:0000313" key="2">
    <source>
        <dbReference type="Proteomes" id="UP000295132"/>
    </source>
</evidence>
<evidence type="ECO:0000313" key="1">
    <source>
        <dbReference type="EMBL" id="TDK64215.1"/>
    </source>
</evidence>
<dbReference type="RefSeq" id="WP_165976175.1">
    <property type="nucleotide sequence ID" value="NZ_SMYO01000002.1"/>
</dbReference>
<gene>
    <name evidence="1" type="ORF">E2K98_04985</name>
</gene>
<comment type="caution">
    <text evidence="1">The sequence shown here is derived from an EMBL/GenBank/DDBJ whole genome shotgun (WGS) entry which is preliminary data.</text>
</comment>
<dbReference type="EMBL" id="SMYO01000002">
    <property type="protein sequence ID" value="TDK64215.1"/>
    <property type="molecule type" value="Genomic_DNA"/>
</dbReference>
<accession>A0A4R5VXU8</accession>
<proteinExistence type="predicted"/>
<organism evidence="1 2">
    <name type="scientific">Bacillus salipaludis</name>
    <dbReference type="NCBI Taxonomy" id="2547811"/>
    <lineage>
        <taxon>Bacteria</taxon>
        <taxon>Bacillati</taxon>
        <taxon>Bacillota</taxon>
        <taxon>Bacilli</taxon>
        <taxon>Bacillales</taxon>
        <taxon>Bacillaceae</taxon>
        <taxon>Bacillus</taxon>
    </lineage>
</organism>
<sequence length="61" mass="6813">MEQVIYHILLLEPTWDTDIHCHCTITTIHNILCSLWTSLSVFCCAHSGAGSILELEITALT</sequence>
<name>A0A4R5VXU8_9BACI</name>
<dbReference type="Proteomes" id="UP000295132">
    <property type="component" value="Unassembled WGS sequence"/>
</dbReference>
<reference evidence="1 2" key="1">
    <citation type="submission" date="2019-03" db="EMBL/GenBank/DDBJ databases">
        <title>Bacillus niacini sp. nov. a Nicotinate-Metabolizing Mesophile Isolated from Soil.</title>
        <authorList>
            <person name="Zhang G."/>
        </authorList>
    </citation>
    <scope>NUCLEOTIDE SEQUENCE [LARGE SCALE GENOMIC DNA]</scope>
    <source>
        <strain evidence="1 2">WN066</strain>
    </source>
</reference>
<protein>
    <submittedName>
        <fullName evidence="1">Uncharacterized protein</fullName>
    </submittedName>
</protein>